<protein>
    <submittedName>
        <fullName evidence="2">Uncharacterized protein</fullName>
    </submittedName>
</protein>
<organism evidence="2">
    <name type="scientific">Graphocephala atropunctata</name>
    <dbReference type="NCBI Taxonomy" id="36148"/>
    <lineage>
        <taxon>Eukaryota</taxon>
        <taxon>Metazoa</taxon>
        <taxon>Ecdysozoa</taxon>
        <taxon>Arthropoda</taxon>
        <taxon>Hexapoda</taxon>
        <taxon>Insecta</taxon>
        <taxon>Pterygota</taxon>
        <taxon>Neoptera</taxon>
        <taxon>Paraneoptera</taxon>
        <taxon>Hemiptera</taxon>
        <taxon>Auchenorrhyncha</taxon>
        <taxon>Membracoidea</taxon>
        <taxon>Cicadellidae</taxon>
        <taxon>Cicadellinae</taxon>
        <taxon>Cicadellini</taxon>
        <taxon>Graphocephala</taxon>
    </lineage>
</organism>
<feature type="non-terminal residue" evidence="2">
    <location>
        <position position="109"/>
    </location>
</feature>
<feature type="non-terminal residue" evidence="2">
    <location>
        <position position="1"/>
    </location>
</feature>
<name>A0A1B6LQF7_9HEMI</name>
<reference evidence="2" key="1">
    <citation type="submission" date="2015-11" db="EMBL/GenBank/DDBJ databases">
        <title>De novo transcriptome assembly of four potential Pierce s Disease insect vectors from Arizona vineyards.</title>
        <authorList>
            <person name="Tassone E.E."/>
        </authorList>
    </citation>
    <scope>NUCLEOTIDE SEQUENCE</scope>
</reference>
<accession>A0A1B6LQF7</accession>
<evidence type="ECO:0000256" key="1">
    <source>
        <dbReference type="SAM" id="MobiDB-lite"/>
    </source>
</evidence>
<sequence length="109" mass="12460">RKIAHSTTVIQPKKYVLEISALYKNNKFHPLTDDHTYAQSNGASTSQHEEMDDVRENVGQLEVDKLPPIFIHDVNNHQEIIKDIKSIVSNEFSTEVRGKSLKVTLHHTD</sequence>
<evidence type="ECO:0000313" key="2">
    <source>
        <dbReference type="EMBL" id="JAT25960.1"/>
    </source>
</evidence>
<proteinExistence type="predicted"/>
<dbReference type="EMBL" id="GEBQ01014017">
    <property type="protein sequence ID" value="JAT25960.1"/>
    <property type="molecule type" value="Transcribed_RNA"/>
</dbReference>
<feature type="compositionally biased region" description="Polar residues" evidence="1">
    <location>
        <begin position="37"/>
        <end position="46"/>
    </location>
</feature>
<gene>
    <name evidence="2" type="ORF">g.1850</name>
</gene>
<feature type="region of interest" description="Disordered" evidence="1">
    <location>
        <begin position="31"/>
        <end position="53"/>
    </location>
</feature>
<dbReference type="AlphaFoldDB" id="A0A1B6LQF7"/>